<name>A0A455SIQ2_9CHLR</name>
<gene>
    <name evidence="1" type="ORF">KTC_23470</name>
</gene>
<protein>
    <recommendedName>
        <fullName evidence="2">ABC transporter ATP-binding protein</fullName>
    </recommendedName>
</protein>
<evidence type="ECO:0008006" key="2">
    <source>
        <dbReference type="Google" id="ProtNLM"/>
    </source>
</evidence>
<proteinExistence type="predicted"/>
<evidence type="ECO:0000313" key="1">
    <source>
        <dbReference type="EMBL" id="BBH87596.1"/>
    </source>
</evidence>
<organism evidence="1">
    <name type="scientific">Thermosporothrix sp. COM3</name>
    <dbReference type="NCBI Taxonomy" id="2490863"/>
    <lineage>
        <taxon>Bacteria</taxon>
        <taxon>Bacillati</taxon>
        <taxon>Chloroflexota</taxon>
        <taxon>Ktedonobacteria</taxon>
        <taxon>Ktedonobacterales</taxon>
        <taxon>Thermosporotrichaceae</taxon>
        <taxon>Thermosporothrix</taxon>
    </lineage>
</organism>
<dbReference type="SUPFAM" id="SSF52540">
    <property type="entry name" value="P-loop containing nucleoside triphosphate hydrolases"/>
    <property type="match status" value="1"/>
</dbReference>
<accession>A0A455SIQ2</accession>
<dbReference type="EMBL" id="AP019376">
    <property type="protein sequence ID" value="BBH87596.1"/>
    <property type="molecule type" value="Genomic_DNA"/>
</dbReference>
<dbReference type="AlphaFoldDB" id="A0A455SIQ2"/>
<dbReference type="Gene3D" id="3.40.50.300">
    <property type="entry name" value="P-loop containing nucleotide triphosphate hydrolases"/>
    <property type="match status" value="1"/>
</dbReference>
<dbReference type="InterPro" id="IPR027417">
    <property type="entry name" value="P-loop_NTPase"/>
</dbReference>
<reference evidence="1" key="1">
    <citation type="submission" date="2018-12" db="EMBL/GenBank/DDBJ databases">
        <title>Novel natural products biosynthetic potential of the class Ktedonobacteria.</title>
        <authorList>
            <person name="Zheng Y."/>
            <person name="Saitou A."/>
            <person name="Wang C.M."/>
            <person name="Toyoda A."/>
            <person name="Minakuchi Y."/>
            <person name="Sekiguchi Y."/>
            <person name="Ueda K."/>
            <person name="Takano H."/>
            <person name="Sakai Y."/>
            <person name="Yokota A."/>
            <person name="Yabe S."/>
        </authorList>
    </citation>
    <scope>NUCLEOTIDE SEQUENCE</scope>
    <source>
        <strain evidence="1">COM3</strain>
    </source>
</reference>
<sequence>MVSHHPEVLRRADHIIVLRDGAIEAEGTLAELLFGSHELRSIWFEAEAQQ</sequence>